<dbReference type="InterPro" id="IPR045357">
    <property type="entry name" value="Aminopeptidase_N-like_N"/>
</dbReference>
<keyword evidence="5" id="KW-0325">Glycoprotein</keyword>
<evidence type="ECO:0000256" key="2">
    <source>
        <dbReference type="ARBA" id="ARBA00004609"/>
    </source>
</evidence>
<keyword evidence="5" id="KW-0336">GPI-anchor</keyword>
<dbReference type="PANTHER" id="PTHR45726">
    <property type="entry name" value="LEUKOTRIENE A-4 HYDROLASE"/>
    <property type="match status" value="1"/>
</dbReference>
<dbReference type="InterPro" id="IPR027268">
    <property type="entry name" value="Peptidase_M4/M1_CTD_sf"/>
</dbReference>
<feature type="binding site" evidence="14">
    <location>
        <position position="295"/>
    </location>
    <ligand>
        <name>Zn(2+)</name>
        <dbReference type="ChEBI" id="CHEBI:29105"/>
        <note>catalytic</note>
    </ligand>
</feature>
<evidence type="ECO:0000313" key="17">
    <source>
        <dbReference type="RefSeq" id="XP_025425855.1"/>
    </source>
</evidence>
<dbReference type="Gene3D" id="3.30.2010.30">
    <property type="match status" value="1"/>
</dbReference>
<proteinExistence type="inferred from homology"/>
<dbReference type="Gene3D" id="1.25.40.320">
    <property type="entry name" value="Peptidase M1, leukotriene A4 hydrolase/aminopeptidase C-terminal domain"/>
    <property type="match status" value="1"/>
</dbReference>
<feature type="binding site" evidence="14">
    <location>
        <position position="318"/>
    </location>
    <ligand>
        <name>Zn(2+)</name>
        <dbReference type="ChEBI" id="CHEBI:29105"/>
        <note>catalytic</note>
    </ligand>
</feature>
<feature type="binding site" evidence="13">
    <location>
        <begin position="137"/>
        <end position="139"/>
    </location>
    <ligand>
        <name>a peptide</name>
        <dbReference type="ChEBI" id="CHEBI:60466"/>
    </ligand>
</feature>
<keyword evidence="16" id="KW-1185">Reference proteome</keyword>
<dbReference type="Gene3D" id="2.60.40.1730">
    <property type="entry name" value="tricorn interacting facor f3 domain"/>
    <property type="match status" value="1"/>
</dbReference>
<dbReference type="FunFam" id="2.60.40.1730:FF:000004">
    <property type="entry name" value="Leukotriene A(4) hydrolase"/>
    <property type="match status" value="1"/>
</dbReference>
<dbReference type="FunFam" id="1.10.390.10:FF:000003">
    <property type="entry name" value="Leukotriene A(4) hydrolase"/>
    <property type="match status" value="1"/>
</dbReference>
<keyword evidence="10" id="KW-0482">Metalloprotease</keyword>
<dbReference type="InterPro" id="IPR014782">
    <property type="entry name" value="Peptidase_M1_dom"/>
</dbReference>
<dbReference type="Pfam" id="PF01433">
    <property type="entry name" value="Peptidase_M1"/>
    <property type="match status" value="1"/>
</dbReference>
<keyword evidence="6" id="KW-0645">Protease</keyword>
<dbReference type="PRINTS" id="PR00756">
    <property type="entry name" value="ALADIPTASE"/>
</dbReference>
<keyword evidence="11" id="KW-0449">Lipoprotein</keyword>
<keyword evidence="9 14" id="KW-0862">Zinc</keyword>
<dbReference type="GO" id="GO:0004301">
    <property type="term" value="F:epoxide hydrolase activity"/>
    <property type="evidence" value="ECO:0007669"/>
    <property type="project" value="TreeGrafter"/>
</dbReference>
<keyword evidence="8 17" id="KW-0378">Hydrolase</keyword>
<dbReference type="GO" id="GO:0005886">
    <property type="term" value="C:plasma membrane"/>
    <property type="evidence" value="ECO:0007669"/>
    <property type="project" value="UniProtKB-SubCell"/>
</dbReference>
<evidence type="ECO:0000256" key="10">
    <source>
        <dbReference type="ARBA" id="ARBA00023049"/>
    </source>
</evidence>
<dbReference type="InterPro" id="IPR049980">
    <property type="entry name" value="LTA4H_cat"/>
</dbReference>
<dbReference type="GO" id="GO:0006508">
    <property type="term" value="P:proteolysis"/>
    <property type="evidence" value="ECO:0007669"/>
    <property type="project" value="UniProtKB-KW"/>
</dbReference>
<evidence type="ECO:0000259" key="15">
    <source>
        <dbReference type="SMART" id="SM01263"/>
    </source>
</evidence>
<comment type="cofactor">
    <cofactor evidence="14">
        <name>Zn(2+)</name>
        <dbReference type="ChEBI" id="CHEBI:29105"/>
    </cofactor>
    <text evidence="14">Binds 1 zinc ion per subunit.</text>
</comment>
<dbReference type="RefSeq" id="XP_025425855.1">
    <property type="nucleotide sequence ID" value="XM_025570070.1"/>
</dbReference>
<dbReference type="InterPro" id="IPR034015">
    <property type="entry name" value="M1_LTA4H"/>
</dbReference>
<feature type="domain" description="Peptidase M1 leukotriene A4 hydrolase/aminopeptidase C-terminal" evidence="15">
    <location>
        <begin position="464"/>
        <end position="604"/>
    </location>
</feature>
<evidence type="ECO:0000256" key="9">
    <source>
        <dbReference type="ARBA" id="ARBA00022833"/>
    </source>
</evidence>
<dbReference type="GO" id="GO:0008270">
    <property type="term" value="F:zinc ion binding"/>
    <property type="evidence" value="ECO:0007669"/>
    <property type="project" value="InterPro"/>
</dbReference>
<dbReference type="SUPFAM" id="SSF63737">
    <property type="entry name" value="Leukotriene A4 hydrolase N-terminal domain"/>
    <property type="match status" value="1"/>
</dbReference>
<evidence type="ECO:0000256" key="5">
    <source>
        <dbReference type="ARBA" id="ARBA00022622"/>
    </source>
</evidence>
<comment type="subcellular location">
    <subcellularLocation>
        <location evidence="2">Cell membrane</location>
        <topology evidence="2">Lipid-anchor</topology>
        <topology evidence="2">GPI-anchor</topology>
    </subcellularLocation>
    <subcellularLocation>
        <location evidence="1">Cytoplasm</location>
    </subcellularLocation>
</comment>
<organism evidence="16 17">
    <name type="scientific">Sipha flava</name>
    <name type="common">yellow sugarcane aphid</name>
    <dbReference type="NCBI Taxonomy" id="143950"/>
    <lineage>
        <taxon>Eukaryota</taxon>
        <taxon>Metazoa</taxon>
        <taxon>Ecdysozoa</taxon>
        <taxon>Arthropoda</taxon>
        <taxon>Hexapoda</taxon>
        <taxon>Insecta</taxon>
        <taxon>Pterygota</taxon>
        <taxon>Neoptera</taxon>
        <taxon>Paraneoptera</taxon>
        <taxon>Hemiptera</taxon>
        <taxon>Sternorrhyncha</taxon>
        <taxon>Aphidomorpha</taxon>
        <taxon>Aphidoidea</taxon>
        <taxon>Aphididae</taxon>
        <taxon>Sipha</taxon>
    </lineage>
</organism>
<evidence type="ECO:0000256" key="4">
    <source>
        <dbReference type="ARBA" id="ARBA00022490"/>
    </source>
</evidence>
<protein>
    <submittedName>
        <fullName evidence="17">Leukotriene A-4 hydrolase</fullName>
    </submittedName>
</protein>
<accession>A0A8B8GS27</accession>
<feature type="binding site" evidence="14">
    <location>
        <position position="299"/>
    </location>
    <ligand>
        <name>Zn(2+)</name>
        <dbReference type="ChEBI" id="CHEBI:29105"/>
        <note>catalytic</note>
    </ligand>
</feature>
<dbReference type="InterPro" id="IPR001930">
    <property type="entry name" value="Peptidase_M1"/>
</dbReference>
<dbReference type="Pfam" id="PF09127">
    <property type="entry name" value="Leuk-A4-hydro_C"/>
    <property type="match status" value="1"/>
</dbReference>
<keyword evidence="5" id="KW-0472">Membrane</keyword>
<dbReference type="InterPro" id="IPR015211">
    <property type="entry name" value="Peptidase_M1_C"/>
</dbReference>
<dbReference type="GO" id="GO:0005829">
    <property type="term" value="C:cytosol"/>
    <property type="evidence" value="ECO:0007669"/>
    <property type="project" value="TreeGrafter"/>
</dbReference>
<dbReference type="InterPro" id="IPR016024">
    <property type="entry name" value="ARM-type_fold"/>
</dbReference>
<dbReference type="Proteomes" id="UP000694846">
    <property type="component" value="Unplaced"/>
</dbReference>
<feature type="active site" description="Proton acceptor" evidence="12">
    <location>
        <position position="296"/>
    </location>
</feature>
<feature type="binding site" evidence="13">
    <location>
        <begin position="266"/>
        <end position="271"/>
    </location>
    <ligand>
        <name>a peptide</name>
        <dbReference type="ChEBI" id="CHEBI:60466"/>
    </ligand>
</feature>
<dbReference type="GO" id="GO:0043171">
    <property type="term" value="P:peptide catabolic process"/>
    <property type="evidence" value="ECO:0007669"/>
    <property type="project" value="TreeGrafter"/>
</dbReference>
<dbReference type="PANTHER" id="PTHR45726:SF3">
    <property type="entry name" value="LEUKOTRIENE A-4 HYDROLASE"/>
    <property type="match status" value="1"/>
</dbReference>
<evidence type="ECO:0000313" key="16">
    <source>
        <dbReference type="Proteomes" id="UP000694846"/>
    </source>
</evidence>
<reference evidence="17" key="1">
    <citation type="submission" date="2025-08" db="UniProtKB">
        <authorList>
            <consortium name="RefSeq"/>
        </authorList>
    </citation>
    <scope>IDENTIFICATION</scope>
    <source>
        <tissue evidence="17">Whole body</tissue>
    </source>
</reference>
<dbReference type="CDD" id="cd09599">
    <property type="entry name" value="M1_LTA4H"/>
    <property type="match status" value="1"/>
</dbReference>
<keyword evidence="4" id="KW-0963">Cytoplasm</keyword>
<dbReference type="AlphaFoldDB" id="A0A8B8GS27"/>
<dbReference type="FunFam" id="3.30.2010.30:FF:000001">
    <property type="entry name" value="Leukotriene A(4) hydrolase"/>
    <property type="match status" value="1"/>
</dbReference>
<dbReference type="OrthoDB" id="79562at2759"/>
<evidence type="ECO:0000256" key="7">
    <source>
        <dbReference type="ARBA" id="ARBA00022723"/>
    </source>
</evidence>
<evidence type="ECO:0000256" key="14">
    <source>
        <dbReference type="PIRSR" id="PIRSR634015-3"/>
    </source>
</evidence>
<evidence type="ECO:0000256" key="3">
    <source>
        <dbReference type="ARBA" id="ARBA00010136"/>
    </source>
</evidence>
<sequence length="609" mass="69692">MASGKRLSPNDPGSYSLPEKVAINHIDIELAADFKNKKLKGLVDLNFTKIDENCDHIILDNLDLNIISVINKDDGSSLEFTIGDSLKVFGSKIEIKLPFTKKGVIRITYETSKTASALQWLTPEQTLGKVYPYLFSQCQPAHARSMLPCQDTPSLKSTYTAKITAPKPLTVLMSAIPVEVTDNGETRTFFFQQTVPVQSYLIALAIGNLVSRTLSPISKIWSESEEIEKAAYEFKQIPELLKTAEQVCGPYVWKIYDLLVMPPSFPFGGMENPCLTFVTPTLLAGDRSLVNVVAHEIAHSWTGNLVTNCNFEHFWMNEGFTVYVERKIVGAMHGENLREFAALGGLEDLKQSVITLGADNPLTKLVVDLSGIDPDDAFSTCPYEKGHTFLFYLEKLFGTSEFEAFFKSYIDKFKYKSVGTEDFKSYLLSYFHENDVTSQIDWDLWLYTCGMPPIIPSYNKYYEDKCDSLLNRWEKWDGTDSPFNKSDLVEFQTAQTIQFLALLLKSNSFNLHKLKIMQEVYDFNSNGNCEILLRWLRICAKFKWSEQLELIFKFINSTGRMKYVRPLYRDLYSWEEVRTRAIENFEKNKMSLMYVCRHTVAKDLHLRDQ</sequence>
<gene>
    <name evidence="17" type="primary">LOC112694561</name>
</gene>
<comment type="similarity">
    <text evidence="3">Belongs to the peptidase M1 family.</text>
</comment>
<evidence type="ECO:0000256" key="13">
    <source>
        <dbReference type="PIRSR" id="PIRSR634015-2"/>
    </source>
</evidence>
<evidence type="ECO:0000256" key="6">
    <source>
        <dbReference type="ARBA" id="ARBA00022670"/>
    </source>
</evidence>
<dbReference type="GO" id="GO:0098552">
    <property type="term" value="C:side of membrane"/>
    <property type="evidence" value="ECO:0007669"/>
    <property type="project" value="UniProtKB-KW"/>
</dbReference>
<dbReference type="GeneID" id="112694561"/>
<dbReference type="GO" id="GO:0004177">
    <property type="term" value="F:aminopeptidase activity"/>
    <property type="evidence" value="ECO:0007669"/>
    <property type="project" value="TreeGrafter"/>
</dbReference>
<dbReference type="SUPFAM" id="SSF55486">
    <property type="entry name" value="Metalloproteases ('zincins'), catalytic domain"/>
    <property type="match status" value="1"/>
</dbReference>
<evidence type="ECO:0000256" key="8">
    <source>
        <dbReference type="ARBA" id="ARBA00022801"/>
    </source>
</evidence>
<evidence type="ECO:0000256" key="1">
    <source>
        <dbReference type="ARBA" id="ARBA00004496"/>
    </source>
</evidence>
<dbReference type="SUPFAM" id="SSF48371">
    <property type="entry name" value="ARM repeat"/>
    <property type="match status" value="1"/>
</dbReference>
<dbReference type="Gene3D" id="1.10.390.10">
    <property type="entry name" value="Neutral Protease Domain 2"/>
    <property type="match status" value="1"/>
</dbReference>
<dbReference type="InterPro" id="IPR038502">
    <property type="entry name" value="M1_LTA-4_hydro/amino_C_sf"/>
</dbReference>
<evidence type="ECO:0000256" key="12">
    <source>
        <dbReference type="PIRSR" id="PIRSR634015-1"/>
    </source>
</evidence>
<evidence type="ECO:0000256" key="11">
    <source>
        <dbReference type="ARBA" id="ARBA00023288"/>
    </source>
</evidence>
<feature type="active site" description="Proton donor" evidence="12">
    <location>
        <position position="383"/>
    </location>
</feature>
<dbReference type="Pfam" id="PF17900">
    <property type="entry name" value="Peptidase_M1_N"/>
    <property type="match status" value="1"/>
</dbReference>
<keyword evidence="7 14" id="KW-0479">Metal-binding</keyword>
<dbReference type="SMART" id="SM01263">
    <property type="entry name" value="Leuk-A4-hydro_C"/>
    <property type="match status" value="1"/>
</dbReference>
<name>A0A8B8GS27_9HEMI</name>
<feature type="binding site" evidence="13">
    <location>
        <begin position="560"/>
        <end position="562"/>
    </location>
    <ligand>
        <name>a peptide</name>
        <dbReference type="ChEBI" id="CHEBI:60466"/>
    </ligand>
</feature>
<dbReference type="InterPro" id="IPR042097">
    <property type="entry name" value="Aminopeptidase_N-like_N_sf"/>
</dbReference>
<dbReference type="GO" id="GO:0008237">
    <property type="term" value="F:metallopeptidase activity"/>
    <property type="evidence" value="ECO:0007669"/>
    <property type="project" value="UniProtKB-KW"/>
</dbReference>